<evidence type="ECO:0000313" key="3">
    <source>
        <dbReference type="Proteomes" id="UP000315289"/>
    </source>
</evidence>
<dbReference type="InterPro" id="IPR016181">
    <property type="entry name" value="Acyl_CoA_acyltransferase"/>
</dbReference>
<name>A0A557SXS9_9ARCH</name>
<dbReference type="Gene3D" id="3.40.630.30">
    <property type="match status" value="1"/>
</dbReference>
<evidence type="ECO:0000259" key="1">
    <source>
        <dbReference type="PROSITE" id="PS51186"/>
    </source>
</evidence>
<dbReference type="OrthoDB" id="110201at2157"/>
<dbReference type="CDD" id="cd04301">
    <property type="entry name" value="NAT_SF"/>
    <property type="match status" value="1"/>
</dbReference>
<organism evidence="2 3">
    <name type="scientific">Candidatus Nitrosocosmicus arcticus</name>
    <dbReference type="NCBI Taxonomy" id="2035267"/>
    <lineage>
        <taxon>Archaea</taxon>
        <taxon>Nitrososphaerota</taxon>
        <taxon>Nitrososphaeria</taxon>
        <taxon>Nitrososphaerales</taxon>
        <taxon>Nitrososphaeraceae</taxon>
        <taxon>Candidatus Nitrosocosmicus</taxon>
    </lineage>
</organism>
<feature type="domain" description="N-acetyltransferase" evidence="1">
    <location>
        <begin position="109"/>
        <end position="194"/>
    </location>
</feature>
<evidence type="ECO:0000313" key="2">
    <source>
        <dbReference type="EMBL" id="TVP41393.1"/>
    </source>
</evidence>
<dbReference type="EMBL" id="VOAH01000003">
    <property type="protein sequence ID" value="TVP41393.1"/>
    <property type="molecule type" value="Genomic_DNA"/>
</dbReference>
<gene>
    <name evidence="2" type="ORF">NARC_30107</name>
</gene>
<protein>
    <submittedName>
        <fullName evidence="2">Acetyltransferase-like protein</fullName>
    </submittedName>
</protein>
<sequence>MNNPDVKTAIESDEAGVIDALKLAFVADPATRWVWPDPQKYLSHFPSFVQAFGGKAFTHKSAHYIGNYSGAALWLPPNVHPDSDALITLLQDTASEEAQKDGPEVFEKMSSFHPNEPHWYLPLLGVDPFHHGKGLGSKLMVHALTVMDKDNTLAYLESSNPTNIPFYKRHGFELLGTIQVNTFPPIFPMLRKPRIP</sequence>
<dbReference type="PANTHER" id="PTHR42791:SF1">
    <property type="entry name" value="N-ACETYLTRANSFERASE DOMAIN-CONTAINING PROTEIN"/>
    <property type="match status" value="1"/>
</dbReference>
<comment type="caution">
    <text evidence="2">The sequence shown here is derived from an EMBL/GenBank/DDBJ whole genome shotgun (WGS) entry which is preliminary data.</text>
</comment>
<keyword evidence="2" id="KW-0808">Transferase</keyword>
<proteinExistence type="predicted"/>
<dbReference type="InterPro" id="IPR000182">
    <property type="entry name" value="GNAT_dom"/>
</dbReference>
<dbReference type="GO" id="GO:0016747">
    <property type="term" value="F:acyltransferase activity, transferring groups other than amino-acyl groups"/>
    <property type="evidence" value="ECO:0007669"/>
    <property type="project" value="InterPro"/>
</dbReference>
<dbReference type="InterPro" id="IPR052523">
    <property type="entry name" value="Trichothecene_AcTrans"/>
</dbReference>
<dbReference type="Pfam" id="PF00583">
    <property type="entry name" value="Acetyltransf_1"/>
    <property type="match status" value="1"/>
</dbReference>
<dbReference type="SUPFAM" id="SSF55729">
    <property type="entry name" value="Acyl-CoA N-acyltransferases (Nat)"/>
    <property type="match status" value="1"/>
</dbReference>
<dbReference type="PANTHER" id="PTHR42791">
    <property type="entry name" value="GNAT FAMILY ACETYLTRANSFERASE"/>
    <property type="match status" value="1"/>
</dbReference>
<dbReference type="AlphaFoldDB" id="A0A557SXS9"/>
<reference evidence="2 3" key="1">
    <citation type="journal article" date="2019" name="Front. Microbiol.">
        <title>Ammonia Oxidation by the Arctic Terrestrial Thaumarchaeote Candidatus Nitrosocosmicus arcticus Is Stimulated by Increasing Temperatures.</title>
        <authorList>
            <person name="Alves R.J.E."/>
            <person name="Kerou M."/>
            <person name="Zappe A."/>
            <person name="Bittner R."/>
            <person name="Abby S.S."/>
            <person name="Schmidt H.A."/>
            <person name="Pfeifer K."/>
            <person name="Schleper C."/>
        </authorList>
    </citation>
    <scope>NUCLEOTIDE SEQUENCE [LARGE SCALE GENOMIC DNA]</scope>
    <source>
        <strain evidence="2 3">Kfb</strain>
    </source>
</reference>
<dbReference type="RefSeq" id="WP_144728837.1">
    <property type="nucleotide sequence ID" value="NZ_ML675579.1"/>
</dbReference>
<accession>A0A557SXS9</accession>
<keyword evidence="3" id="KW-1185">Reference proteome</keyword>
<dbReference type="Proteomes" id="UP000315289">
    <property type="component" value="Unassembled WGS sequence"/>
</dbReference>
<dbReference type="PROSITE" id="PS51186">
    <property type="entry name" value="GNAT"/>
    <property type="match status" value="1"/>
</dbReference>